<feature type="transmembrane region" description="Helical" evidence="7">
    <location>
        <begin position="89"/>
        <end position="106"/>
    </location>
</feature>
<dbReference type="EMBL" id="LT906446">
    <property type="protein sequence ID" value="SNV02192.1"/>
    <property type="molecule type" value="Genomic_DNA"/>
</dbReference>
<feature type="transmembrane region" description="Helical" evidence="7">
    <location>
        <begin position="228"/>
        <end position="247"/>
    </location>
</feature>
<accession>A0A239TX99</accession>
<keyword evidence="5 7" id="KW-1133">Transmembrane helix</keyword>
<feature type="transmembrane region" description="Helical" evidence="7">
    <location>
        <begin position="12"/>
        <end position="32"/>
    </location>
</feature>
<dbReference type="PANTHER" id="PTHR40074">
    <property type="entry name" value="O-ACETYLTRANSFERASE WECH"/>
    <property type="match status" value="1"/>
</dbReference>
<feature type="transmembrane region" description="Helical" evidence="7">
    <location>
        <begin position="52"/>
        <end position="69"/>
    </location>
</feature>
<feature type="transmembrane region" description="Helical" evidence="7">
    <location>
        <begin position="118"/>
        <end position="144"/>
    </location>
</feature>
<evidence type="ECO:0000313" key="9">
    <source>
        <dbReference type="EMBL" id="SNV02192.1"/>
    </source>
</evidence>
<feature type="transmembrane region" description="Helical" evidence="7">
    <location>
        <begin position="195"/>
        <end position="216"/>
    </location>
</feature>
<evidence type="ECO:0000256" key="5">
    <source>
        <dbReference type="ARBA" id="ARBA00022989"/>
    </source>
</evidence>
<gene>
    <name evidence="9" type="ORF">SAMEA4364220_01552</name>
</gene>
<keyword evidence="3" id="KW-1003">Cell membrane</keyword>
<dbReference type="InterPro" id="IPR002656">
    <property type="entry name" value="Acyl_transf_3_dom"/>
</dbReference>
<dbReference type="Pfam" id="PF01757">
    <property type="entry name" value="Acyl_transf_3"/>
    <property type="match status" value="1"/>
</dbReference>
<reference evidence="9 10" key="1">
    <citation type="submission" date="2017-06" db="EMBL/GenBank/DDBJ databases">
        <authorList>
            <consortium name="Pathogen Informatics"/>
        </authorList>
    </citation>
    <scope>NUCLEOTIDE SEQUENCE [LARGE SCALE GENOMIC DNA]</scope>
    <source>
        <strain evidence="9 10">NCTC10570</strain>
    </source>
</reference>
<keyword evidence="10" id="KW-1185">Reference proteome</keyword>
<evidence type="ECO:0000256" key="1">
    <source>
        <dbReference type="ARBA" id="ARBA00004651"/>
    </source>
</evidence>
<evidence type="ECO:0000256" key="4">
    <source>
        <dbReference type="ARBA" id="ARBA00022692"/>
    </source>
</evidence>
<evidence type="ECO:0000256" key="3">
    <source>
        <dbReference type="ARBA" id="ARBA00022475"/>
    </source>
</evidence>
<dbReference type="GO" id="GO:0005886">
    <property type="term" value="C:plasma membrane"/>
    <property type="evidence" value="ECO:0007669"/>
    <property type="project" value="UniProtKB-SubCell"/>
</dbReference>
<dbReference type="PANTHER" id="PTHR40074:SF2">
    <property type="entry name" value="O-ACETYLTRANSFERASE WECH"/>
    <property type="match status" value="1"/>
</dbReference>
<feature type="transmembrane region" description="Helical" evidence="7">
    <location>
        <begin position="267"/>
        <end position="285"/>
    </location>
</feature>
<dbReference type="GeneID" id="78507549"/>
<feature type="transmembrane region" description="Helical" evidence="7">
    <location>
        <begin position="336"/>
        <end position="353"/>
    </location>
</feature>
<proteinExistence type="inferred from homology"/>
<protein>
    <submittedName>
        <fullName evidence="9">Uncharacterized protein conserved in bacteria</fullName>
    </submittedName>
</protein>
<dbReference type="GO" id="GO:0009246">
    <property type="term" value="P:enterobacterial common antigen biosynthetic process"/>
    <property type="evidence" value="ECO:0007669"/>
    <property type="project" value="TreeGrafter"/>
</dbReference>
<dbReference type="eggNOG" id="COG1835">
    <property type="taxonomic scope" value="Bacteria"/>
</dbReference>
<feature type="transmembrane region" description="Helical" evidence="7">
    <location>
        <begin position="156"/>
        <end position="175"/>
    </location>
</feature>
<feature type="domain" description="Acyltransferase 3" evidence="8">
    <location>
        <begin position="9"/>
        <end position="353"/>
    </location>
</feature>
<dbReference type="AlphaFoldDB" id="A0A239TX99"/>
<evidence type="ECO:0000256" key="6">
    <source>
        <dbReference type="ARBA" id="ARBA00023136"/>
    </source>
</evidence>
<evidence type="ECO:0000313" key="10">
    <source>
        <dbReference type="Proteomes" id="UP000215383"/>
    </source>
</evidence>
<evidence type="ECO:0000259" key="8">
    <source>
        <dbReference type="Pfam" id="PF01757"/>
    </source>
</evidence>
<feature type="transmembrane region" description="Helical" evidence="7">
    <location>
        <begin position="306"/>
        <end position="324"/>
    </location>
</feature>
<keyword evidence="6 7" id="KW-0472">Membrane</keyword>
<dbReference type="RefSeq" id="WP_081654855.1">
    <property type="nucleotide sequence ID" value="NZ_LT906446.1"/>
</dbReference>
<name>A0A239TX99_9FIRM</name>
<evidence type="ECO:0000256" key="7">
    <source>
        <dbReference type="SAM" id="Phobius"/>
    </source>
</evidence>
<keyword evidence="4 7" id="KW-0812">Transmembrane</keyword>
<dbReference type="GO" id="GO:0016413">
    <property type="term" value="F:O-acetyltransferase activity"/>
    <property type="evidence" value="ECO:0007669"/>
    <property type="project" value="TreeGrafter"/>
</dbReference>
<dbReference type="Proteomes" id="UP000215383">
    <property type="component" value="Chromosome 1"/>
</dbReference>
<evidence type="ECO:0000256" key="2">
    <source>
        <dbReference type="ARBA" id="ARBA00007400"/>
    </source>
</evidence>
<sequence length="375" mass="43731">MRIRKERIPAIEYMRGISMLGVVGIHVGSQYLVNNPTPNLQLLALYEIVTRFSVPIFFFISAFGLFYNLDLKEKFSYKAFMKRRFKTVLIPYLVWSIFYIAHYTLTHHTLILLHPLNLIGILFFGMACYQLYFMVLLIWFYALMPLWIFMVKRMNLCLFVILFVAQMAFDYYSSFIMNPYGIQNEFIKSIFVYRLNYWVVHYVFIFVLGGYIAVHYDRFKLFMQEKLNQIRIFGLISLIGMVGYYYYCIYVNDCSPEAAINTAHQLSPAGLVYTLGATIFLFAEFQYGVLSRIGTGAFSILGRHSYFVYLAHPVAITYLALFMAKFNIVMTAVHSMIFYVAVVGFTLIAAIVIRKLSAEKWPIINELTIGIYKKK</sequence>
<comment type="similarity">
    <text evidence="2">Belongs to the acyltransferase 3 family.</text>
</comment>
<comment type="subcellular location">
    <subcellularLocation>
        <location evidence="1">Cell membrane</location>
        <topology evidence="1">Multi-pass membrane protein</topology>
    </subcellularLocation>
</comment>
<organism evidence="9 10">
    <name type="scientific">Megamonas hypermegale</name>
    <dbReference type="NCBI Taxonomy" id="158847"/>
    <lineage>
        <taxon>Bacteria</taxon>
        <taxon>Bacillati</taxon>
        <taxon>Bacillota</taxon>
        <taxon>Negativicutes</taxon>
        <taxon>Selenomonadales</taxon>
        <taxon>Selenomonadaceae</taxon>
        <taxon>Megamonas</taxon>
    </lineage>
</organism>